<dbReference type="Proteomes" id="UP000005225">
    <property type="component" value="Unassembled WGS sequence"/>
</dbReference>
<dbReference type="InParanoid" id="H0WMG8"/>
<dbReference type="SUPFAM" id="SSF49562">
    <property type="entry name" value="C2 domain (Calcium/lipid-binding domain, CaLB)"/>
    <property type="match status" value="1"/>
</dbReference>
<dbReference type="PANTHER" id="PTHR21623:SF2">
    <property type="entry name" value="COILED-COIL DOMAIN-CONTAINING PROTEIN 33"/>
    <property type="match status" value="1"/>
</dbReference>
<dbReference type="AlphaFoldDB" id="H0WMG8"/>
<feature type="region of interest" description="Disordered" evidence="2">
    <location>
        <begin position="214"/>
        <end position="241"/>
    </location>
</feature>
<dbReference type="GeneTree" id="ENSGT00390000017366"/>
<dbReference type="eggNOG" id="KOG3544">
    <property type="taxonomic scope" value="Eukaryota"/>
</dbReference>
<dbReference type="Pfam" id="PF00168">
    <property type="entry name" value="C2"/>
    <property type="match status" value="1"/>
</dbReference>
<dbReference type="InterPro" id="IPR039889">
    <property type="entry name" value="CCD33"/>
</dbReference>
<proteinExistence type="predicted"/>
<feature type="compositionally biased region" description="Polar residues" evidence="2">
    <location>
        <begin position="950"/>
        <end position="962"/>
    </location>
</feature>
<dbReference type="Ensembl" id="ENSOGAT00000003290.2">
    <property type="protein sequence ID" value="ENSOGAP00000002935.2"/>
    <property type="gene ID" value="ENSOGAG00000003287.2"/>
</dbReference>
<dbReference type="EMBL" id="AAQR03026393">
    <property type="status" value="NOT_ANNOTATED_CDS"/>
    <property type="molecule type" value="Genomic_DNA"/>
</dbReference>
<dbReference type="EMBL" id="AAQR03026391">
    <property type="status" value="NOT_ANNOTATED_CDS"/>
    <property type="molecule type" value="Genomic_DNA"/>
</dbReference>
<evidence type="ECO:0000256" key="1">
    <source>
        <dbReference type="SAM" id="Coils"/>
    </source>
</evidence>
<reference evidence="5" key="1">
    <citation type="submission" date="2011-03" db="EMBL/GenBank/DDBJ databases">
        <title>Version 3 of the genome sequence of Otolemur garnettii (Bushbaby).</title>
        <authorList>
            <consortium name="The Broad Institute Genome Sequencing Platform"/>
            <person name="Di Palma F."/>
            <person name="Johnson J."/>
            <person name="Lander E.S."/>
            <person name="Lindblad-Toh K."/>
            <person name="Jaffe D.B."/>
            <person name="Gnerre S."/>
            <person name="MacCallum I."/>
            <person name="Przybylski D."/>
            <person name="Ribeiro F.J."/>
            <person name="Burton J.N."/>
            <person name="Walker B.J."/>
            <person name="Sharpe T."/>
            <person name="Hall G."/>
        </authorList>
    </citation>
    <scope>NUCLEOTIDE SEQUENCE [LARGE SCALE GENOMIC DNA]</scope>
</reference>
<feature type="coiled-coil region" evidence="1">
    <location>
        <begin position="863"/>
        <end position="890"/>
    </location>
</feature>
<dbReference type="STRING" id="30611.ENSOGAP00000002935"/>
<reference evidence="4" key="2">
    <citation type="submission" date="2025-08" db="UniProtKB">
        <authorList>
            <consortium name="Ensembl"/>
        </authorList>
    </citation>
    <scope>IDENTIFICATION</scope>
</reference>
<feature type="coiled-coil region" evidence="1">
    <location>
        <begin position="700"/>
        <end position="775"/>
    </location>
</feature>
<feature type="region of interest" description="Disordered" evidence="2">
    <location>
        <begin position="904"/>
        <end position="962"/>
    </location>
</feature>
<feature type="compositionally biased region" description="Low complexity" evidence="2">
    <location>
        <begin position="610"/>
        <end position="624"/>
    </location>
</feature>
<dbReference type="GO" id="GO:0005777">
    <property type="term" value="C:peroxisome"/>
    <property type="evidence" value="ECO:0007669"/>
    <property type="project" value="TreeGrafter"/>
</dbReference>
<sequence>MVSRGPEPWVLASLLSQRLKAEEKTLDLEFEVLSVGFNEGGRYTLWLSAENPLQAGSRGGMVQLWVNDENPLPACCAVTDVIEQQDPGQSLPVTRNKFIFTLPKGFCKDDGQHDAQLRVEALKVDGPSGQAAQWVGEAIFPIFPRPDQPCMNLEAREHEDLYRYRGSLALLRASTDPTTCHCGSLAYSVAFHVHRAPRPPTSDYTLGASQQELMSNTEDPEEPADISESTESEISHLSPSNKETIMITVHGATNLPTCKDGSEPWPYVVANSTSEDANNQSSKAVTSVTSEPTRSPVWGDTVKVEIQAANVGQEDVVLKVVDNKNKEALLSYEIPIKYLRVFHPYHFELVKPTWSGKDNKKTSKTQLYTTVIRKCSFIPRYVGCSHTALEVFLHGVNEPLANNPNPMVVIARVVPNYKEFKASQLNRDLTSVGLPITPVPFPIPSMMNFDVPRVSQNGCPQLSKPGGPPEQPQWNQSFLFQGRDGATNFSEDTALVLEYYSSTSMKGSQPWTLAQPLGTSVLPLKSRLYRKMLTGKGLDGLRVARLPIMETTLKTINGETPTVDLSFQLISSERPEKFLTQNNTKALPTLDSKILDEKLGTIRESWSKATASSVMDSSTTSSSVAEEESPVSEMTRDTELNNYRRAMKKMAEDILSLQKHASMLEGENRMLRSQLTGLEVEEEEGTAQEAQSLVSMKQKLLLSEMDMKKLRDKVQHLQNELIRKNDREKELLLLYQAQQPQAALLKRYQDKLQKMKALEDTVRHQEKVIEKMERVLEDRLRERTEPLPPNRLQGKPNLALPMRSASGLPLGSTGENLPGDLYSVLLAENSRLRAELDKNRHQSAPIILQQQSLPDILSSSSDKFNLLAKLERAQSRILSLESQLEDSARRWAREKQDLAIRLQEQENGFRHPSNSIITEQPNAPAQSKDLKRPSKLEPLLSSSETKLNEPVSSQVTSKSQQA</sequence>
<name>H0WMG8_OTOGA</name>
<dbReference type="InterPro" id="IPR000008">
    <property type="entry name" value="C2_dom"/>
</dbReference>
<reference evidence="4" key="3">
    <citation type="submission" date="2025-09" db="UniProtKB">
        <authorList>
            <consortium name="Ensembl"/>
        </authorList>
    </citation>
    <scope>IDENTIFICATION</scope>
</reference>
<accession>H0WMG8</accession>
<dbReference type="InterPro" id="IPR035892">
    <property type="entry name" value="C2_domain_sf"/>
</dbReference>
<evidence type="ECO:0000259" key="3">
    <source>
        <dbReference type="PROSITE" id="PS50004"/>
    </source>
</evidence>
<keyword evidence="1" id="KW-0175">Coiled coil</keyword>
<dbReference type="PANTHER" id="PTHR21623">
    <property type="entry name" value="SPERIOLIN-BINDING FACTOR"/>
    <property type="match status" value="1"/>
</dbReference>
<protein>
    <submittedName>
        <fullName evidence="4">Coiled-coil domain containing 33</fullName>
    </submittedName>
</protein>
<feature type="region of interest" description="Disordered" evidence="2">
    <location>
        <begin position="610"/>
        <end position="636"/>
    </location>
</feature>
<dbReference type="Gene3D" id="2.60.40.150">
    <property type="entry name" value="C2 domain"/>
    <property type="match status" value="1"/>
</dbReference>
<organism evidence="4 5">
    <name type="scientific">Otolemur garnettii</name>
    <name type="common">Small-eared galago</name>
    <name type="synonym">Garnett's greater bushbaby</name>
    <dbReference type="NCBI Taxonomy" id="30611"/>
    <lineage>
        <taxon>Eukaryota</taxon>
        <taxon>Metazoa</taxon>
        <taxon>Chordata</taxon>
        <taxon>Craniata</taxon>
        <taxon>Vertebrata</taxon>
        <taxon>Euteleostomi</taxon>
        <taxon>Mammalia</taxon>
        <taxon>Eutheria</taxon>
        <taxon>Euarchontoglires</taxon>
        <taxon>Primates</taxon>
        <taxon>Strepsirrhini</taxon>
        <taxon>Lorisiformes</taxon>
        <taxon>Galagidae</taxon>
        <taxon>Otolemur</taxon>
    </lineage>
</organism>
<evidence type="ECO:0000313" key="4">
    <source>
        <dbReference type="Ensembl" id="ENSOGAP00000002935.2"/>
    </source>
</evidence>
<evidence type="ECO:0000256" key="2">
    <source>
        <dbReference type="SAM" id="MobiDB-lite"/>
    </source>
</evidence>
<feature type="domain" description="C2" evidence="3">
    <location>
        <begin position="222"/>
        <end position="355"/>
    </location>
</feature>
<dbReference type="EMBL" id="AAQR03026392">
    <property type="status" value="NOT_ANNOTATED_CDS"/>
    <property type="molecule type" value="Genomic_DNA"/>
</dbReference>
<evidence type="ECO:0000313" key="5">
    <source>
        <dbReference type="Proteomes" id="UP000005225"/>
    </source>
</evidence>
<dbReference type="PROSITE" id="PS50004">
    <property type="entry name" value="C2"/>
    <property type="match status" value="1"/>
</dbReference>
<dbReference type="HOGENOM" id="CLU_014242_0_0_1"/>
<feature type="compositionally biased region" description="Polar residues" evidence="2">
    <location>
        <begin position="912"/>
        <end position="925"/>
    </location>
</feature>
<dbReference type="OMA" id="RDTEMNN"/>
<keyword evidence="5" id="KW-1185">Reference proteome</keyword>
<feature type="compositionally biased region" description="Acidic residues" evidence="2">
    <location>
        <begin position="218"/>
        <end position="231"/>
    </location>
</feature>
<dbReference type="FunCoup" id="H0WMG8">
    <property type="interactions" value="116"/>
</dbReference>